<organism evidence="8 9">
    <name type="scientific">Gigaspora margarita</name>
    <dbReference type="NCBI Taxonomy" id="4874"/>
    <lineage>
        <taxon>Eukaryota</taxon>
        <taxon>Fungi</taxon>
        <taxon>Fungi incertae sedis</taxon>
        <taxon>Mucoromycota</taxon>
        <taxon>Glomeromycotina</taxon>
        <taxon>Glomeromycetes</taxon>
        <taxon>Diversisporales</taxon>
        <taxon>Gigasporaceae</taxon>
        <taxon>Gigaspora</taxon>
    </lineage>
</organism>
<comment type="caution">
    <text evidence="8">The sequence shown here is derived from an EMBL/GenBank/DDBJ whole genome shotgun (WGS) entry which is preliminary data.</text>
</comment>
<keyword evidence="5" id="KW-0378">Hydrolase</keyword>
<dbReference type="InterPro" id="IPR002295">
    <property type="entry name" value="N4/N6-MTase_EcoPI_Mod-like"/>
</dbReference>
<keyword evidence="2" id="KW-0489">Methyltransferase</keyword>
<dbReference type="InterPro" id="IPR027417">
    <property type="entry name" value="P-loop_NTPase"/>
</dbReference>
<dbReference type="InterPro" id="IPR002052">
    <property type="entry name" value="DNA_methylase_N6_adenine_CS"/>
</dbReference>
<dbReference type="SUPFAM" id="SSF53335">
    <property type="entry name" value="S-adenosyl-L-methionine-dependent methyltransferases"/>
    <property type="match status" value="1"/>
</dbReference>
<evidence type="ECO:0000259" key="6">
    <source>
        <dbReference type="Pfam" id="PF01555"/>
    </source>
</evidence>
<evidence type="ECO:0000256" key="1">
    <source>
        <dbReference type="ARBA" id="ARBA00006594"/>
    </source>
</evidence>
<keyword evidence="5" id="KW-0547">Nucleotide-binding</keyword>
<keyword evidence="3" id="KW-0808">Transferase</keyword>
<dbReference type="Gene3D" id="3.40.50.300">
    <property type="entry name" value="P-loop containing nucleotide triphosphate hydrolases"/>
    <property type="match status" value="1"/>
</dbReference>
<evidence type="ECO:0000259" key="7">
    <source>
        <dbReference type="Pfam" id="PF04851"/>
    </source>
</evidence>
<keyword evidence="9" id="KW-1185">Reference proteome</keyword>
<protein>
    <submittedName>
        <fullName evidence="8">3861_t:CDS:1</fullName>
    </submittedName>
</protein>
<feature type="domain" description="DNA methylase N-4/N-6" evidence="6">
    <location>
        <begin position="102"/>
        <end position="392"/>
    </location>
</feature>
<proteinExistence type="inferred from homology"/>
<keyword evidence="4" id="KW-0949">S-adenosyl-L-methionine</keyword>
<dbReference type="Pfam" id="PF01555">
    <property type="entry name" value="N6_N4_Mtase"/>
    <property type="match status" value="1"/>
</dbReference>
<name>A0ABN7UYH6_GIGMA</name>
<dbReference type="InterPro" id="IPR029063">
    <property type="entry name" value="SAM-dependent_MTases_sf"/>
</dbReference>
<accession>A0ABN7UYH6</accession>
<dbReference type="Proteomes" id="UP000789901">
    <property type="component" value="Unassembled WGS sequence"/>
</dbReference>
<dbReference type="Gene3D" id="3.40.50.150">
    <property type="entry name" value="Vaccinia Virus protein VP39"/>
    <property type="match status" value="1"/>
</dbReference>
<dbReference type="InterPro" id="IPR006935">
    <property type="entry name" value="Helicase/UvrB_N"/>
</dbReference>
<feature type="domain" description="Helicase/UvrB N-terminal" evidence="7">
    <location>
        <begin position="463"/>
        <end position="562"/>
    </location>
</feature>
<evidence type="ECO:0000256" key="3">
    <source>
        <dbReference type="ARBA" id="ARBA00022679"/>
    </source>
</evidence>
<keyword evidence="5" id="KW-0347">Helicase</keyword>
<evidence type="ECO:0000256" key="4">
    <source>
        <dbReference type="ARBA" id="ARBA00022691"/>
    </source>
</evidence>
<dbReference type="SUPFAM" id="SSF52540">
    <property type="entry name" value="P-loop containing nucleoside triphosphate hydrolases"/>
    <property type="match status" value="1"/>
</dbReference>
<feature type="non-terminal residue" evidence="8">
    <location>
        <position position="1007"/>
    </location>
</feature>
<dbReference type="PROSITE" id="PS00092">
    <property type="entry name" value="N6_MTASE"/>
    <property type="match status" value="1"/>
</dbReference>
<dbReference type="EMBL" id="CAJVQB010007397">
    <property type="protein sequence ID" value="CAG8702549.1"/>
    <property type="molecule type" value="Genomic_DNA"/>
</dbReference>
<dbReference type="InterPro" id="IPR002941">
    <property type="entry name" value="DNA_methylase_N4/N6"/>
</dbReference>
<dbReference type="PRINTS" id="PR00506">
    <property type="entry name" value="D21N6MTFRASE"/>
</dbReference>
<evidence type="ECO:0000256" key="2">
    <source>
        <dbReference type="ARBA" id="ARBA00022603"/>
    </source>
</evidence>
<comment type="similarity">
    <text evidence="1">Belongs to the N(4)/N(6)-methyltransferase family.</text>
</comment>
<reference evidence="8 9" key="1">
    <citation type="submission" date="2021-06" db="EMBL/GenBank/DDBJ databases">
        <authorList>
            <person name="Kallberg Y."/>
            <person name="Tangrot J."/>
            <person name="Rosling A."/>
        </authorList>
    </citation>
    <scope>NUCLEOTIDE SEQUENCE [LARGE SCALE GENOMIC DNA]</scope>
    <source>
        <strain evidence="8 9">120-4 pot B 10/14</strain>
    </source>
</reference>
<keyword evidence="5" id="KW-0067">ATP-binding</keyword>
<sequence length="1007" mass="116526">MVALKITDKSLVSNGINEKIIGRAELVKQTLELQKENGKLKKAFKYKRYEGFESEIENKLPVLQEIPEKEIKSQDKKPTHILIEGDNYHALTCLNYTHKNKIDFIYIDPPYNTGSDGFRYKDKRILKEYPDGSEFAKELMKDSGVIFISIDINELAQLKLLCDDIFGESNLVSLISIKVKDPAGVGQQSFIFDVCEYVLMYAKNIKIFKDTHQNLPEKLPADYELLTDKYGNYSKVILDFGKSKLIKEISRQNVGLIKIYQCENYSVNRTSNFTFQEYVKNRDKIFADSDPGGGLIVAIKDEIPRTGLSFIEYKPTKGRSAELSLDFLMLLAMKKENSSKELRQLIFEVYQVKNAIVLDFFAGSGTTGEAVMIQNEEDKLNRQFILVTNNNEITNGKTQKIMDDGYANKEPLGNSIKYYRTAFIGENSISNANDKDKMQLTHCAGELLAIAENTLEQIEKNDDNLAMQSKNKFLEYFQNTLENRVLTLVDIDQGKLYHNDIMFLNWEKLLAKNDVVEQTKGEGREIILIIDEAHKNKDTELAKVILNLIDPKIIFYVTATPKEEDELRAHRLGSYYEVPREEVVKQGLIKEAIITQTEEDFQNLSGKDLDENLLELGIKKREELKTEYQSLGKNINPLMLIQLPNDEKELVERGEQKKEEIVTEYLQDNDDEHDFLLFKYAAGTVMFREIKSNIFYTQTLGRILRMPEPHLKEDYKNNPNLRVGYLYTNYKREEIKIPDESLQNKPLVKSAGIKKGLKNIELPSDYFPHLDYGDIRVSAEFQKVFKREFNKYFGIEEGDEPKKIEEKLIEKDLNLDGTFTNEVIINAQFEDYDNIAFDLAKQGILREQEDEQAKYSNIFIKDILKNSESTLRPAITQALREYKPISDKLLEEKKKLEEQRESYTFTIQKEYGYTEDYEEVPQKLCVLDKFYLLKKYNGRNNEIAFFSDGRIGIFDTKAGWTAEENETADKARVLQEKLQEFREKDGSYVGLDISEEVYNLTFKTYGS</sequence>
<evidence type="ECO:0000256" key="5">
    <source>
        <dbReference type="ARBA" id="ARBA00022806"/>
    </source>
</evidence>
<evidence type="ECO:0000313" key="8">
    <source>
        <dbReference type="EMBL" id="CAG8702549.1"/>
    </source>
</evidence>
<evidence type="ECO:0000313" key="9">
    <source>
        <dbReference type="Proteomes" id="UP000789901"/>
    </source>
</evidence>
<gene>
    <name evidence="8" type="ORF">GMARGA_LOCUS12219</name>
</gene>
<dbReference type="Pfam" id="PF04851">
    <property type="entry name" value="ResIII"/>
    <property type="match status" value="1"/>
</dbReference>